<dbReference type="Proteomes" id="UP001152795">
    <property type="component" value="Unassembled WGS sequence"/>
</dbReference>
<dbReference type="AlphaFoldDB" id="A0A7D9LY24"/>
<comment type="caution">
    <text evidence="1">The sequence shown here is derived from an EMBL/GenBank/DDBJ whole genome shotgun (WGS) entry which is preliminary data.</text>
</comment>
<dbReference type="PANTHER" id="PTHR37984:SF11">
    <property type="entry name" value="INTEGRASE CATALYTIC DOMAIN-CONTAINING PROTEIN"/>
    <property type="match status" value="1"/>
</dbReference>
<evidence type="ECO:0000313" key="1">
    <source>
        <dbReference type="EMBL" id="CAB4040886.1"/>
    </source>
</evidence>
<accession>A0A7D9LY24</accession>
<dbReference type="InterPro" id="IPR050951">
    <property type="entry name" value="Retrovirus_Pol_polyprotein"/>
</dbReference>
<dbReference type="PANTHER" id="PTHR37984">
    <property type="entry name" value="PROTEIN CBG26694"/>
    <property type="match status" value="1"/>
</dbReference>
<name>A0A7D9LY24_PARCT</name>
<feature type="non-terminal residue" evidence="1">
    <location>
        <position position="1"/>
    </location>
</feature>
<proteinExistence type="predicted"/>
<organism evidence="1 2">
    <name type="scientific">Paramuricea clavata</name>
    <name type="common">Red gorgonian</name>
    <name type="synonym">Violescent sea-whip</name>
    <dbReference type="NCBI Taxonomy" id="317549"/>
    <lineage>
        <taxon>Eukaryota</taxon>
        <taxon>Metazoa</taxon>
        <taxon>Cnidaria</taxon>
        <taxon>Anthozoa</taxon>
        <taxon>Octocorallia</taxon>
        <taxon>Malacalcyonacea</taxon>
        <taxon>Plexauridae</taxon>
        <taxon>Paramuricea</taxon>
    </lineage>
</organism>
<feature type="non-terminal residue" evidence="1">
    <location>
        <position position="165"/>
    </location>
</feature>
<dbReference type="Gene3D" id="1.10.340.70">
    <property type="match status" value="1"/>
</dbReference>
<reference evidence="1" key="1">
    <citation type="submission" date="2020-04" db="EMBL/GenBank/DDBJ databases">
        <authorList>
            <person name="Alioto T."/>
            <person name="Alioto T."/>
            <person name="Gomez Garrido J."/>
        </authorList>
    </citation>
    <scope>NUCLEOTIDE SEQUENCE</scope>
    <source>
        <strain evidence="1">A484AB</strain>
    </source>
</reference>
<dbReference type="EMBL" id="CACRXK020027409">
    <property type="protein sequence ID" value="CAB4040886.1"/>
    <property type="molecule type" value="Genomic_DNA"/>
</dbReference>
<evidence type="ECO:0000313" key="2">
    <source>
        <dbReference type="Proteomes" id="UP001152795"/>
    </source>
</evidence>
<gene>
    <name evidence="1" type="ORF">PACLA_8A073835</name>
</gene>
<dbReference type="OrthoDB" id="10068564at2759"/>
<keyword evidence="2" id="KW-1185">Reference proteome</keyword>
<protein>
    <submittedName>
        <fullName evidence="1">Uncharacterized protein</fullName>
    </submittedName>
</protein>
<sequence>VAYRSVRQELSVLGKLVIRGTRLVIPKILQKKVLNLAHEGHQGIVKTKQRLRKPMRIIPELVPFDKCDEEVRDRDAVLKQKGKEYADDKKNAKYPDLKVNDKVLLQQHKTCKTTTMYEHDPYEIVDVNGSQVTIKSGEGVCYKRNSSHVRKFEESDLPSGNEHID</sequence>